<keyword evidence="1" id="KW-0472">Membrane</keyword>
<comment type="caution">
    <text evidence="2">The sequence shown here is derived from an EMBL/GenBank/DDBJ whole genome shotgun (WGS) entry which is preliminary data.</text>
</comment>
<keyword evidence="1" id="KW-1133">Transmembrane helix</keyword>
<dbReference type="Proteomes" id="UP001268864">
    <property type="component" value="Unassembled WGS sequence"/>
</dbReference>
<evidence type="ECO:0000256" key="1">
    <source>
        <dbReference type="SAM" id="Phobius"/>
    </source>
</evidence>
<accession>A0ABU2FW29</accession>
<feature type="transmembrane region" description="Helical" evidence="1">
    <location>
        <begin position="212"/>
        <end position="231"/>
    </location>
</feature>
<organism evidence="2 3">
    <name type="scientific">Haloarcula onubensis</name>
    <dbReference type="NCBI Taxonomy" id="2950539"/>
    <lineage>
        <taxon>Archaea</taxon>
        <taxon>Methanobacteriati</taxon>
        <taxon>Methanobacteriota</taxon>
        <taxon>Stenosarchaea group</taxon>
        <taxon>Halobacteria</taxon>
        <taxon>Halobacteriales</taxon>
        <taxon>Haloarculaceae</taxon>
        <taxon>Haloarcula</taxon>
    </lineage>
</organism>
<protein>
    <recommendedName>
        <fullName evidence="4">DUF2206 domain-containing protein</fullName>
    </recommendedName>
</protein>
<feature type="transmembrane region" description="Helical" evidence="1">
    <location>
        <begin position="293"/>
        <end position="321"/>
    </location>
</feature>
<feature type="transmembrane region" description="Helical" evidence="1">
    <location>
        <begin position="469"/>
        <end position="488"/>
    </location>
</feature>
<feature type="transmembrane region" description="Helical" evidence="1">
    <location>
        <begin position="261"/>
        <end position="281"/>
    </location>
</feature>
<feature type="transmembrane region" description="Helical" evidence="1">
    <location>
        <begin position="500"/>
        <end position="522"/>
    </location>
</feature>
<evidence type="ECO:0008006" key="4">
    <source>
        <dbReference type="Google" id="ProtNLM"/>
    </source>
</evidence>
<sequence>MEVTNWTRITDLFFPALLAAALFASAVAFRVLGPVAGIKSWYVLIGLLFAVTVYGYTQTTTDRSFARGAGWADANLCEGVLGLVLVSVAAVAGARVSGVVDPSLVRTGVVVLALPVGYLLLALQMHAETDTTWLLTQIVALFVLDPVTKYLSTSFYFGRGDIAKHVYFSELVAESGSWRAIPETTLYSHFPGLQTLVGSVSVLTGLPPYDTLVITGIVTYVAVVCVSYLLAELLFRDRQFPVYVALSLTVLAPIHRYSVYFFPQSLAVALGLVLLLAGVRYRTVTAAPYRRHALLTLPIVVALWFTHHFTVVLFVPIIVGLLAGPPLLDRLFGRPATVRPWALPLAAWAGGSLTYWVATGVFLPSLVEALGEVFGIAQVGSDSTGGAKIVALGTAVPEPSVLEALRSLFSAGGFYNSMLICLFSLGALLIFRDVDRYLRAGSVVAVGLLGAGLMIRTPLDVHGLVRTQLPLSLFAAFVIAAALTRLFPIPDGSVRRAAPAVLAVVLLATAGPAVAADDLYGLHSGPDLWETRTVPETQKEFTATEMASFRQSTTFSERYGGSVGTDWNSQLGRTRYGADSTSVDASDGRIRTEQDLLLYRQRWSDHSVRLVPERLSFVTLLITDEWRGDMVRTENKVYTTGEVGMLADEANSTRLVEG</sequence>
<proteinExistence type="predicted"/>
<feature type="transmembrane region" description="Helical" evidence="1">
    <location>
        <begin position="103"/>
        <end position="121"/>
    </location>
</feature>
<keyword evidence="1" id="KW-0812">Transmembrane</keyword>
<reference evidence="2 3" key="1">
    <citation type="submission" date="2022-06" db="EMBL/GenBank/DDBJ databases">
        <title>Halomicroarcula sp. a new haloarchaeum isolate from saline soil.</title>
        <authorList>
            <person name="Strakova D."/>
            <person name="Galisteo C."/>
            <person name="Sanchez-Porro C."/>
            <person name="Ventosa A."/>
        </authorList>
    </citation>
    <scope>NUCLEOTIDE SEQUENCE [LARGE SCALE GENOMIC DNA]</scope>
    <source>
        <strain evidence="2 3">S3CR25-11</strain>
    </source>
</reference>
<name>A0ABU2FW29_9EURY</name>
<evidence type="ECO:0000313" key="2">
    <source>
        <dbReference type="EMBL" id="MDS0284659.1"/>
    </source>
</evidence>
<feature type="transmembrane region" description="Helical" evidence="1">
    <location>
        <begin position="76"/>
        <end position="97"/>
    </location>
</feature>
<feature type="transmembrane region" description="Helical" evidence="1">
    <location>
        <begin position="437"/>
        <end position="457"/>
    </location>
</feature>
<evidence type="ECO:0000313" key="3">
    <source>
        <dbReference type="Proteomes" id="UP001268864"/>
    </source>
</evidence>
<keyword evidence="3" id="KW-1185">Reference proteome</keyword>
<feature type="transmembrane region" description="Helical" evidence="1">
    <location>
        <begin position="38"/>
        <end position="56"/>
    </location>
</feature>
<dbReference type="RefSeq" id="WP_310902325.1">
    <property type="nucleotide sequence ID" value="NZ_JAMQOS010000009.1"/>
</dbReference>
<gene>
    <name evidence="2" type="ORF">NDI86_21395</name>
</gene>
<dbReference type="EMBL" id="JAMQOS010000009">
    <property type="protein sequence ID" value="MDS0284659.1"/>
    <property type="molecule type" value="Genomic_DNA"/>
</dbReference>
<feature type="transmembrane region" description="Helical" evidence="1">
    <location>
        <begin position="413"/>
        <end position="431"/>
    </location>
</feature>